<feature type="transmembrane region" description="Helical" evidence="1">
    <location>
        <begin position="215"/>
        <end position="232"/>
    </location>
</feature>
<feature type="transmembrane region" description="Helical" evidence="1">
    <location>
        <begin position="238"/>
        <end position="254"/>
    </location>
</feature>
<feature type="transmembrane region" description="Helical" evidence="1">
    <location>
        <begin position="118"/>
        <end position="137"/>
    </location>
</feature>
<feature type="transmembrane region" description="Helical" evidence="1">
    <location>
        <begin position="88"/>
        <end position="106"/>
    </location>
</feature>
<accession>X1GGD7</accession>
<feature type="non-terminal residue" evidence="3">
    <location>
        <position position="1"/>
    </location>
</feature>
<feature type="transmembrane region" description="Helical" evidence="1">
    <location>
        <begin position="6"/>
        <end position="21"/>
    </location>
</feature>
<proteinExistence type="predicted"/>
<protein>
    <recommendedName>
        <fullName evidence="2">EamA domain-containing protein</fullName>
    </recommendedName>
</protein>
<evidence type="ECO:0000256" key="1">
    <source>
        <dbReference type="SAM" id="Phobius"/>
    </source>
</evidence>
<dbReference type="PANTHER" id="PTHR12715:SF4">
    <property type="entry name" value="EAMA DOMAIN-CONTAINING PROTEIN"/>
    <property type="match status" value="1"/>
</dbReference>
<dbReference type="InterPro" id="IPR052756">
    <property type="entry name" value="Alkyne_AA_exporter"/>
</dbReference>
<feature type="transmembrane region" description="Helical" evidence="1">
    <location>
        <begin position="57"/>
        <end position="81"/>
    </location>
</feature>
<dbReference type="InterPro" id="IPR037185">
    <property type="entry name" value="EmrE-like"/>
</dbReference>
<feature type="domain" description="EamA" evidence="2">
    <location>
        <begin position="2"/>
        <end position="106"/>
    </location>
</feature>
<dbReference type="Pfam" id="PF00892">
    <property type="entry name" value="EamA"/>
    <property type="match status" value="2"/>
</dbReference>
<dbReference type="InterPro" id="IPR000620">
    <property type="entry name" value="EamA_dom"/>
</dbReference>
<name>X1GGD7_9ZZZZ</name>
<feature type="domain" description="EamA" evidence="2">
    <location>
        <begin position="120"/>
        <end position="255"/>
    </location>
</feature>
<organism evidence="3">
    <name type="scientific">marine sediment metagenome</name>
    <dbReference type="NCBI Taxonomy" id="412755"/>
    <lineage>
        <taxon>unclassified sequences</taxon>
        <taxon>metagenomes</taxon>
        <taxon>ecological metagenomes</taxon>
    </lineage>
</organism>
<dbReference type="SUPFAM" id="SSF103481">
    <property type="entry name" value="Multidrug resistance efflux transporter EmrE"/>
    <property type="match status" value="2"/>
</dbReference>
<dbReference type="AlphaFoldDB" id="X1GGD7"/>
<reference evidence="3" key="1">
    <citation type="journal article" date="2014" name="Front. Microbiol.">
        <title>High frequency of phylogenetically diverse reductive dehalogenase-homologous genes in deep subseafloor sedimentary metagenomes.</title>
        <authorList>
            <person name="Kawai M."/>
            <person name="Futagami T."/>
            <person name="Toyoda A."/>
            <person name="Takaki Y."/>
            <person name="Nishi S."/>
            <person name="Hori S."/>
            <person name="Arai W."/>
            <person name="Tsubouchi T."/>
            <person name="Morono Y."/>
            <person name="Uchiyama I."/>
            <person name="Ito T."/>
            <person name="Fujiyama A."/>
            <person name="Inagaki F."/>
            <person name="Takami H."/>
        </authorList>
    </citation>
    <scope>NUCLEOTIDE SEQUENCE</scope>
    <source>
        <strain evidence="3">Expedition CK06-06</strain>
    </source>
</reference>
<keyword evidence="1" id="KW-0812">Transmembrane</keyword>
<dbReference type="EMBL" id="BARU01010317">
    <property type="protein sequence ID" value="GAH32073.1"/>
    <property type="molecule type" value="Genomic_DNA"/>
</dbReference>
<keyword evidence="1" id="KW-0472">Membrane</keyword>
<dbReference type="PANTHER" id="PTHR12715">
    <property type="entry name" value="TRANSPORTER, DRUG/METABOLITE EXPORTER FAMILY"/>
    <property type="match status" value="1"/>
</dbReference>
<feature type="transmembrane region" description="Helical" evidence="1">
    <location>
        <begin position="180"/>
        <end position="203"/>
    </location>
</feature>
<feature type="transmembrane region" description="Helical" evidence="1">
    <location>
        <begin position="33"/>
        <end position="51"/>
    </location>
</feature>
<comment type="caution">
    <text evidence="3">The sequence shown here is derived from an EMBL/GenBank/DDBJ whole genome shotgun (WGS) entry which is preliminary data.</text>
</comment>
<feature type="transmembrane region" description="Helical" evidence="1">
    <location>
        <begin position="149"/>
        <end position="168"/>
    </location>
</feature>
<dbReference type="GO" id="GO:0016020">
    <property type="term" value="C:membrane"/>
    <property type="evidence" value="ECO:0007669"/>
    <property type="project" value="InterPro"/>
</dbReference>
<keyword evidence="1" id="KW-1133">Transmembrane helix</keyword>
<sequence length="262" mass="28707">NLTIMRLLVVCIVFVSLLLVKPKKFSKLQKRDIIPFFLLGFLGIVVYHLGLNYGEQYVSASASSVIIATIPIFVVILASIFLKEKITLKIVLGVILSILGVVIIYTVGRSNALLEVKYISGALVVLLAAVMAAGYTVAGKKMLQRYSALSLTVYVCLLGSIGLIPFISSTLFEEVAAMSLTGWSVVIFLGLFPTVVGYVLWFVALEIKNASEISMFLYFVPVLSTIISYILFREAITWLFIFGGTLVILGLYVVNKQSSKVN</sequence>
<evidence type="ECO:0000313" key="3">
    <source>
        <dbReference type="EMBL" id="GAH32073.1"/>
    </source>
</evidence>
<evidence type="ECO:0000259" key="2">
    <source>
        <dbReference type="Pfam" id="PF00892"/>
    </source>
</evidence>
<gene>
    <name evidence="3" type="ORF">S03H2_19702</name>
</gene>